<name>A0A8S5VI12_9CAUD</name>
<dbReference type="EMBL" id="BK016270">
    <property type="protein sequence ID" value="DAG06348.1"/>
    <property type="molecule type" value="Genomic_DNA"/>
</dbReference>
<sequence length="279" mass="29969">MASIFDGVITDGVYHSIGDAFSVTPSTGMNVNVAPGRAWFDHTWTFNDAIIVVELTAAHQVYDRIDAIVLRVDGDKRTNSIVAKAGTASSAPVKPTMTNDDDKKIHEHPLAYVRVNHGATDIKPANIQFVVGTSECPFVAGVQNGVDIDALVANWKLEFDILFAQLEDQISQAVSGTLIDGSVTYEKLAPDAVRRRFENVTVPVASFVSDTTYADYPYRATIPLAGVIASMVPDVTFSIAALADCEFAPVAECYAGGIYIYASSTPTAAVLIDSVVCWR</sequence>
<accession>A0A8S5VI12</accession>
<organism evidence="1">
    <name type="scientific">Siphoviridae sp. cthu813</name>
    <dbReference type="NCBI Taxonomy" id="2825618"/>
    <lineage>
        <taxon>Viruses</taxon>
        <taxon>Duplodnaviria</taxon>
        <taxon>Heunggongvirae</taxon>
        <taxon>Uroviricota</taxon>
        <taxon>Caudoviricetes</taxon>
    </lineage>
</organism>
<proteinExistence type="predicted"/>
<keyword evidence="1" id="KW-0675">Receptor</keyword>
<reference evidence="1" key="1">
    <citation type="journal article" date="2021" name="Proc. Natl. Acad. Sci. U.S.A.">
        <title>A Catalog of Tens of Thousands of Viruses from Human Metagenomes Reveals Hidden Associations with Chronic Diseases.</title>
        <authorList>
            <person name="Tisza M.J."/>
            <person name="Buck C.B."/>
        </authorList>
    </citation>
    <scope>NUCLEOTIDE SEQUENCE</scope>
    <source>
        <strain evidence="1">Cthu813</strain>
    </source>
</reference>
<protein>
    <submittedName>
        <fullName evidence="1">Receptor Binding Protein</fullName>
    </submittedName>
</protein>
<evidence type="ECO:0000313" key="1">
    <source>
        <dbReference type="EMBL" id="DAG06348.1"/>
    </source>
</evidence>